<dbReference type="SUPFAM" id="SSF56601">
    <property type="entry name" value="beta-lactamase/transpeptidase-like"/>
    <property type="match status" value="1"/>
</dbReference>
<dbReference type="InterPro" id="IPR012338">
    <property type="entry name" value="Beta-lactam/transpept-like"/>
</dbReference>
<sequence length="493" mass="54110">MRKFLILVIMFVILIPCLPAEAFAYEIQKGPPLSKEGLQAVDRYLDEAIANLGSPGGSVALVYQGEQVYTRSWGVTGGGKKTVTADTPFLIGSISKAVTAYGIMRLIDDGVLQADAPVQRYLPWFTLEDTEAASQITIRQLLSQTSGFGNQAGMNIADRGARDQLAIQRNARELAGEKSEAVPGEKHIYSNANYALLGAVIEEASGMTYADYMESRIFTPLGMEHTAATVQKAEALGWEPGYRSWLGLSIPSENPYDNGGAPYGYLAASSSDMARFLIALQQPGTVVSAQRTMEMMQPEVQVRPGSSYGFGWRITQTNAGETRVWHAGSTPDFRAELVLLPESGWGIVMLTNQNNRLEEERLSIVVRGLEELLLTGETKPITFPVIWERWLAIGVILVLMGYTSWIIAALWRGQMTKCGKWTWGMTGCLFFLLAGLLIPGLLYTTKTSWHTFSLFAPDLKELTMLAVILLTTNGLFSLIRASTVPVRLTTKKS</sequence>
<dbReference type="Gene3D" id="3.40.710.10">
    <property type="entry name" value="DD-peptidase/beta-lactamase superfamily"/>
    <property type="match status" value="1"/>
</dbReference>
<feature type="transmembrane region" description="Helical" evidence="1">
    <location>
        <begin position="390"/>
        <end position="411"/>
    </location>
</feature>
<feature type="transmembrane region" description="Helical" evidence="1">
    <location>
        <begin position="423"/>
        <end position="442"/>
    </location>
</feature>
<organism evidence="3 4">
    <name type="scientific">Brevibacillus panacihumi</name>
    <dbReference type="NCBI Taxonomy" id="497735"/>
    <lineage>
        <taxon>Bacteria</taxon>
        <taxon>Bacillati</taxon>
        <taxon>Bacillota</taxon>
        <taxon>Bacilli</taxon>
        <taxon>Bacillales</taxon>
        <taxon>Paenibacillaceae</taxon>
        <taxon>Brevibacillus</taxon>
    </lineage>
</organism>
<dbReference type="Proteomes" id="UP000281915">
    <property type="component" value="Unassembled WGS sequence"/>
</dbReference>
<dbReference type="InterPro" id="IPR050491">
    <property type="entry name" value="AmpC-like"/>
</dbReference>
<reference evidence="3 4" key="1">
    <citation type="submission" date="2018-10" db="EMBL/GenBank/DDBJ databases">
        <title>Phylogenomics of Brevibacillus.</title>
        <authorList>
            <person name="Dunlap C."/>
        </authorList>
    </citation>
    <scope>NUCLEOTIDE SEQUENCE [LARGE SCALE GENOMIC DNA]</scope>
    <source>
        <strain evidence="3 4">JCM 15085</strain>
    </source>
</reference>
<feature type="domain" description="Beta-lactamase-related" evidence="2">
    <location>
        <begin position="41"/>
        <end position="360"/>
    </location>
</feature>
<keyword evidence="1" id="KW-0472">Membrane</keyword>
<keyword evidence="1" id="KW-0812">Transmembrane</keyword>
<accession>A0A3M8D9S1</accession>
<dbReference type="PANTHER" id="PTHR46825:SF9">
    <property type="entry name" value="BETA-LACTAMASE-RELATED DOMAIN-CONTAINING PROTEIN"/>
    <property type="match status" value="1"/>
</dbReference>
<dbReference type="AlphaFoldDB" id="A0A3M8D9S1"/>
<gene>
    <name evidence="3" type="ORF">EDM58_04920</name>
</gene>
<evidence type="ECO:0000259" key="2">
    <source>
        <dbReference type="Pfam" id="PF00144"/>
    </source>
</evidence>
<evidence type="ECO:0000313" key="3">
    <source>
        <dbReference type="EMBL" id="RNB84782.1"/>
    </source>
</evidence>
<keyword evidence="1" id="KW-1133">Transmembrane helix</keyword>
<dbReference type="PANTHER" id="PTHR46825">
    <property type="entry name" value="D-ALANYL-D-ALANINE-CARBOXYPEPTIDASE/ENDOPEPTIDASE AMPH"/>
    <property type="match status" value="1"/>
</dbReference>
<evidence type="ECO:0000256" key="1">
    <source>
        <dbReference type="SAM" id="Phobius"/>
    </source>
</evidence>
<dbReference type="InterPro" id="IPR001466">
    <property type="entry name" value="Beta-lactam-related"/>
</dbReference>
<dbReference type="Pfam" id="PF00144">
    <property type="entry name" value="Beta-lactamase"/>
    <property type="match status" value="1"/>
</dbReference>
<name>A0A3M8D9S1_9BACL</name>
<comment type="caution">
    <text evidence="3">The sequence shown here is derived from an EMBL/GenBank/DDBJ whole genome shotgun (WGS) entry which is preliminary data.</text>
</comment>
<proteinExistence type="predicted"/>
<evidence type="ECO:0000313" key="4">
    <source>
        <dbReference type="Proteomes" id="UP000281915"/>
    </source>
</evidence>
<keyword evidence="3" id="KW-0378">Hydrolase</keyword>
<feature type="transmembrane region" description="Helical" evidence="1">
    <location>
        <begin position="462"/>
        <end position="483"/>
    </location>
</feature>
<protein>
    <submittedName>
        <fullName evidence="3">Class A beta-lactamase-related serine hydrolase</fullName>
    </submittedName>
</protein>
<dbReference type="EMBL" id="RHHT01000006">
    <property type="protein sequence ID" value="RNB84782.1"/>
    <property type="molecule type" value="Genomic_DNA"/>
</dbReference>
<dbReference type="RefSeq" id="WP_122912369.1">
    <property type="nucleotide sequence ID" value="NZ_RHHT01000006.1"/>
</dbReference>
<dbReference type="GO" id="GO:0016787">
    <property type="term" value="F:hydrolase activity"/>
    <property type="evidence" value="ECO:0007669"/>
    <property type="project" value="UniProtKB-KW"/>
</dbReference>